<feature type="compositionally biased region" description="Low complexity" evidence="3">
    <location>
        <begin position="228"/>
        <end position="243"/>
    </location>
</feature>
<feature type="compositionally biased region" description="Acidic residues" evidence="3">
    <location>
        <begin position="159"/>
        <end position="172"/>
    </location>
</feature>
<dbReference type="GO" id="GO:0005634">
    <property type="term" value="C:nucleus"/>
    <property type="evidence" value="ECO:0007669"/>
    <property type="project" value="UniProtKB-ARBA"/>
</dbReference>
<dbReference type="Pfam" id="PF04571">
    <property type="entry name" value="Lipin_N"/>
    <property type="match status" value="1"/>
</dbReference>
<reference evidence="6" key="1">
    <citation type="journal article" date="2018" name="Nat. Microbiol.">
        <title>Leveraging single-cell genomics to expand the fungal tree of life.</title>
        <authorList>
            <person name="Ahrendt S.R."/>
            <person name="Quandt C.A."/>
            <person name="Ciobanu D."/>
            <person name="Clum A."/>
            <person name="Salamov A."/>
            <person name="Andreopoulos B."/>
            <person name="Cheng J.F."/>
            <person name="Woyke T."/>
            <person name="Pelin A."/>
            <person name="Henrissat B."/>
            <person name="Reynolds N.K."/>
            <person name="Benny G.L."/>
            <person name="Smith M.E."/>
            <person name="James T.Y."/>
            <person name="Grigoriev I.V."/>
        </authorList>
    </citation>
    <scope>NUCLEOTIDE SEQUENCE [LARGE SCALE GENOMIC DNA]</scope>
    <source>
        <strain evidence="6">RSA 468</strain>
    </source>
</reference>
<dbReference type="PANTHER" id="PTHR12181:SF12">
    <property type="entry name" value="PHOSPHATIDATE PHOSPHATASE"/>
    <property type="match status" value="1"/>
</dbReference>
<dbReference type="InterPro" id="IPR007651">
    <property type="entry name" value="Lipin_N"/>
</dbReference>
<dbReference type="GO" id="GO:0019432">
    <property type="term" value="P:triglyceride biosynthetic process"/>
    <property type="evidence" value="ECO:0007669"/>
    <property type="project" value="TreeGrafter"/>
</dbReference>
<feature type="region of interest" description="Disordered" evidence="3">
    <location>
        <begin position="152"/>
        <end position="270"/>
    </location>
</feature>
<dbReference type="InterPro" id="IPR023214">
    <property type="entry name" value="HAD_sf"/>
</dbReference>
<dbReference type="InterPro" id="IPR026058">
    <property type="entry name" value="LIPIN"/>
</dbReference>
<dbReference type="EMBL" id="ML002576">
    <property type="protein sequence ID" value="RKP36905.1"/>
    <property type="molecule type" value="Genomic_DNA"/>
</dbReference>
<feature type="domain" description="LNS2/PITP" evidence="4">
    <location>
        <begin position="338"/>
        <end position="493"/>
    </location>
</feature>
<evidence type="ECO:0000256" key="2">
    <source>
        <dbReference type="ARBA" id="ARBA00022553"/>
    </source>
</evidence>
<feature type="non-terminal residue" evidence="5">
    <location>
        <position position="531"/>
    </location>
</feature>
<dbReference type="AlphaFoldDB" id="A0A4P9ZTR9"/>
<evidence type="ECO:0000256" key="3">
    <source>
        <dbReference type="SAM" id="MobiDB-lite"/>
    </source>
</evidence>
<evidence type="ECO:0000313" key="6">
    <source>
        <dbReference type="Proteomes" id="UP000268162"/>
    </source>
</evidence>
<comment type="similarity">
    <text evidence="1">Belongs to the lipin family.</text>
</comment>
<dbReference type="PANTHER" id="PTHR12181">
    <property type="entry name" value="LIPIN"/>
    <property type="match status" value="1"/>
</dbReference>
<dbReference type="InterPro" id="IPR031315">
    <property type="entry name" value="LNS2/PITP"/>
</dbReference>
<dbReference type="SMART" id="SM00775">
    <property type="entry name" value="LNS2"/>
    <property type="match status" value="1"/>
</dbReference>
<feature type="region of interest" description="Disordered" evidence="3">
    <location>
        <begin position="96"/>
        <end position="134"/>
    </location>
</feature>
<dbReference type="GO" id="GO:0009062">
    <property type="term" value="P:fatty acid catabolic process"/>
    <property type="evidence" value="ECO:0007669"/>
    <property type="project" value="TreeGrafter"/>
</dbReference>
<dbReference type="STRING" id="215637.A0A4P9ZTR9"/>
<name>A0A4P9ZTR9_9FUNG</name>
<dbReference type="FunFam" id="3.40.50.1000:FF:000063">
    <property type="entry name" value="Nuclear elongation and deformation protein"/>
    <property type="match status" value="1"/>
</dbReference>
<dbReference type="GO" id="GO:0008195">
    <property type="term" value="F:phosphatidate phosphatase activity"/>
    <property type="evidence" value="ECO:0007669"/>
    <property type="project" value="TreeGrafter"/>
</dbReference>
<proteinExistence type="inferred from homology"/>
<evidence type="ECO:0000313" key="5">
    <source>
        <dbReference type="EMBL" id="RKP36905.1"/>
    </source>
</evidence>
<evidence type="ECO:0000256" key="1">
    <source>
        <dbReference type="ARBA" id="ARBA00005476"/>
    </source>
</evidence>
<evidence type="ECO:0000259" key="4">
    <source>
        <dbReference type="SMART" id="SM00775"/>
    </source>
</evidence>
<sequence length="531" mass="58631">MQYVGRVLNTVSEFYKELNPSTLSGAIDIIVAERADGTLACTPFHVRFGKFQLLRPSEKVVDLLVNGQPVSVHMKLGDAGEAFFVIESDQPVPQEFATSPITEPLDGITEPDYLDLGDAPAEYPNPDDGRQYDGYALATPKALSPLNASAIARGAQSDPGEDNDADTEDEADPSAAGSQSRTLRKSPGYSLRRTWRWWGRSQPPPSPHTSAVADKPATNLPAQPSPSPLTSATASTKTSATTTERALPTLNHARSESELMSPRSKAHTFMDSTDHIALPMETSERPRHYAKTLRLTSDQLKQMGLQYGVNSVKFTVRTNPGANVCTAKIFFLKHDTQLVISDIDGTITKSDALGHIFTMVGKDWTHIGVAKLYTDITRNGYQIMYLTSRAIGQADATRAYLRGVTQGPYHLPDGPVIMSPDRLFESLHREVIARQPQVFKMACLRDVKSIFGDRNPFYAGFGNRITDALSYRSVNVPTSRIFTIEYSGEVKLELLAGYRSSYLSLNSLVDQIFPPVTENLVTEYNDWNYWK</sequence>
<dbReference type="SUPFAM" id="SSF56784">
    <property type="entry name" value="HAD-like"/>
    <property type="match status" value="1"/>
</dbReference>
<dbReference type="InterPro" id="IPR036412">
    <property type="entry name" value="HAD-like_sf"/>
</dbReference>
<protein>
    <submittedName>
        <fullName evidence="5">Lipin/Ned1/Smp2-domain-containing protein</fullName>
    </submittedName>
</protein>
<keyword evidence="2" id="KW-0597">Phosphoprotein</keyword>
<dbReference type="InterPro" id="IPR013209">
    <property type="entry name" value="LNS2"/>
</dbReference>
<dbReference type="Gene3D" id="3.40.50.1000">
    <property type="entry name" value="HAD superfamily/HAD-like"/>
    <property type="match status" value="1"/>
</dbReference>
<dbReference type="Proteomes" id="UP000268162">
    <property type="component" value="Unassembled WGS sequence"/>
</dbReference>
<dbReference type="Pfam" id="PF08235">
    <property type="entry name" value="LNS2"/>
    <property type="match status" value="1"/>
</dbReference>
<accession>A0A4P9ZTR9</accession>
<organism evidence="5 6">
    <name type="scientific">Dimargaris cristalligena</name>
    <dbReference type="NCBI Taxonomy" id="215637"/>
    <lineage>
        <taxon>Eukaryota</taxon>
        <taxon>Fungi</taxon>
        <taxon>Fungi incertae sedis</taxon>
        <taxon>Zoopagomycota</taxon>
        <taxon>Kickxellomycotina</taxon>
        <taxon>Dimargaritomycetes</taxon>
        <taxon>Dimargaritales</taxon>
        <taxon>Dimargaritaceae</taxon>
        <taxon>Dimargaris</taxon>
    </lineage>
</organism>
<gene>
    <name evidence="5" type="ORF">BJ085DRAFT_11623</name>
</gene>
<keyword evidence="6" id="KW-1185">Reference proteome</keyword>